<dbReference type="GO" id="GO:0000160">
    <property type="term" value="P:phosphorelay signal transduction system"/>
    <property type="evidence" value="ECO:0007669"/>
    <property type="project" value="InterPro"/>
</dbReference>
<organism evidence="3 4">
    <name type="scientific">Geodermatophilus siccatus</name>
    <dbReference type="NCBI Taxonomy" id="1137991"/>
    <lineage>
        <taxon>Bacteria</taxon>
        <taxon>Bacillati</taxon>
        <taxon>Actinomycetota</taxon>
        <taxon>Actinomycetes</taxon>
        <taxon>Geodermatophilales</taxon>
        <taxon>Geodermatophilaceae</taxon>
        <taxon>Geodermatophilus</taxon>
    </lineage>
</organism>
<protein>
    <recommendedName>
        <fullName evidence="2">Response regulatory domain-containing protein</fullName>
    </recommendedName>
</protein>
<evidence type="ECO:0000313" key="3">
    <source>
        <dbReference type="EMBL" id="SDM62157.1"/>
    </source>
</evidence>
<dbReference type="InterPro" id="IPR001789">
    <property type="entry name" value="Sig_transdc_resp-reg_receiver"/>
</dbReference>
<dbReference type="PROSITE" id="PS50110">
    <property type="entry name" value="RESPONSE_REGULATORY"/>
    <property type="match status" value="1"/>
</dbReference>
<evidence type="ECO:0000259" key="2">
    <source>
        <dbReference type="PROSITE" id="PS50110"/>
    </source>
</evidence>
<name>A0A1G9UQQ3_9ACTN</name>
<proteinExistence type="predicted"/>
<dbReference type="EMBL" id="FNHE01000007">
    <property type="protein sequence ID" value="SDM62157.1"/>
    <property type="molecule type" value="Genomic_DNA"/>
</dbReference>
<accession>A0A1G9UQQ3</accession>
<keyword evidence="4" id="KW-1185">Reference proteome</keyword>
<feature type="modified residue" description="4-aspartylphosphate" evidence="1">
    <location>
        <position position="91"/>
    </location>
</feature>
<gene>
    <name evidence="3" type="ORF">SAMN05660642_02900</name>
</gene>
<evidence type="ECO:0000256" key="1">
    <source>
        <dbReference type="PROSITE-ProRule" id="PRU00169"/>
    </source>
</evidence>
<feature type="domain" description="Response regulatory" evidence="2">
    <location>
        <begin position="36"/>
        <end position="155"/>
    </location>
</feature>
<dbReference type="Proteomes" id="UP000198680">
    <property type="component" value="Unassembled WGS sequence"/>
</dbReference>
<keyword evidence="1" id="KW-0597">Phosphoprotein</keyword>
<dbReference type="AlphaFoldDB" id="A0A1G9UQQ3"/>
<sequence length="166" mass="17482">MARRRRDLLDTEIPCCLVSGSVATTLCAVSNAAPATVLVYSSRPDVRAAVRTAVGRRPAADVGPLTWIECATGEDVVDTVDAGGVDLCILDGESQPTGGLALARQLTVEVADRPALCVLVARQPDRWLAHWSQADATLPLPVDPLTAPAVVAGLLRDRVGRRPVAR</sequence>
<reference evidence="4" key="1">
    <citation type="submission" date="2016-10" db="EMBL/GenBank/DDBJ databases">
        <authorList>
            <person name="Varghese N."/>
            <person name="Submissions S."/>
        </authorList>
    </citation>
    <scope>NUCLEOTIDE SEQUENCE [LARGE SCALE GENOMIC DNA]</scope>
    <source>
        <strain evidence="4">DSM 45419</strain>
    </source>
</reference>
<dbReference type="STRING" id="1137991.SAMN05660642_02900"/>
<evidence type="ECO:0000313" key="4">
    <source>
        <dbReference type="Proteomes" id="UP000198680"/>
    </source>
</evidence>